<reference evidence="6" key="2">
    <citation type="submission" date="2020-05" db="UniProtKB">
        <authorList>
            <consortium name="EnsemblMetazoa"/>
        </authorList>
    </citation>
    <scope>IDENTIFICATION</scope>
    <source>
        <strain evidence="6">IAEA</strain>
    </source>
</reference>
<name>A0A1B0C3C6_9MUSC</name>
<keyword evidence="7" id="KW-1185">Reference proteome</keyword>
<sequence>MNLSENFELLWPQLKVLNATSSGNSEKVASMFILSLGSLGVSMLPAVIPEYNRARFPLIISLMLCFAAGILLATSMIHILPELSENNKQKKAD</sequence>
<evidence type="ECO:0000256" key="1">
    <source>
        <dbReference type="ARBA" id="ARBA00004141"/>
    </source>
</evidence>
<keyword evidence="3 5" id="KW-1133">Transmembrane helix</keyword>
<dbReference type="STRING" id="67801.A0A1B0C3C6"/>
<dbReference type="InterPro" id="IPR003689">
    <property type="entry name" value="ZIP"/>
</dbReference>
<dbReference type="Pfam" id="PF02535">
    <property type="entry name" value="Zip"/>
    <property type="match status" value="1"/>
</dbReference>
<organism evidence="6 7">
    <name type="scientific">Glossina palpalis gambiensis</name>
    <dbReference type="NCBI Taxonomy" id="67801"/>
    <lineage>
        <taxon>Eukaryota</taxon>
        <taxon>Metazoa</taxon>
        <taxon>Ecdysozoa</taxon>
        <taxon>Arthropoda</taxon>
        <taxon>Hexapoda</taxon>
        <taxon>Insecta</taxon>
        <taxon>Pterygota</taxon>
        <taxon>Neoptera</taxon>
        <taxon>Endopterygota</taxon>
        <taxon>Diptera</taxon>
        <taxon>Brachycera</taxon>
        <taxon>Muscomorpha</taxon>
        <taxon>Hippoboscoidea</taxon>
        <taxon>Glossinidae</taxon>
        <taxon>Glossina</taxon>
    </lineage>
</organism>
<keyword evidence="2 5" id="KW-0812">Transmembrane</keyword>
<feature type="transmembrane region" description="Helical" evidence="5">
    <location>
        <begin position="60"/>
        <end position="80"/>
    </location>
</feature>
<feature type="transmembrane region" description="Helical" evidence="5">
    <location>
        <begin position="28"/>
        <end position="48"/>
    </location>
</feature>
<keyword evidence="4 5" id="KW-0472">Membrane</keyword>
<dbReference type="GO" id="GO:0046873">
    <property type="term" value="F:metal ion transmembrane transporter activity"/>
    <property type="evidence" value="ECO:0007669"/>
    <property type="project" value="InterPro"/>
</dbReference>
<dbReference type="Proteomes" id="UP000092460">
    <property type="component" value="Unassembled WGS sequence"/>
</dbReference>
<evidence type="ECO:0000313" key="6">
    <source>
        <dbReference type="EnsemblMetazoa" id="GPPI047953-PA"/>
    </source>
</evidence>
<evidence type="ECO:0000313" key="7">
    <source>
        <dbReference type="Proteomes" id="UP000092460"/>
    </source>
</evidence>
<reference evidence="7" key="1">
    <citation type="submission" date="2015-01" db="EMBL/GenBank/DDBJ databases">
        <authorList>
            <person name="Aksoy S."/>
            <person name="Warren W."/>
            <person name="Wilson R.K."/>
        </authorList>
    </citation>
    <scope>NUCLEOTIDE SEQUENCE [LARGE SCALE GENOMIC DNA]</scope>
    <source>
        <strain evidence="7">IAEA</strain>
    </source>
</reference>
<evidence type="ECO:0000256" key="5">
    <source>
        <dbReference type="SAM" id="Phobius"/>
    </source>
</evidence>
<dbReference type="AlphaFoldDB" id="A0A1B0C3C6"/>
<proteinExistence type="predicted"/>
<dbReference type="GO" id="GO:0016020">
    <property type="term" value="C:membrane"/>
    <property type="evidence" value="ECO:0007669"/>
    <property type="project" value="UniProtKB-SubCell"/>
</dbReference>
<evidence type="ECO:0000256" key="3">
    <source>
        <dbReference type="ARBA" id="ARBA00022989"/>
    </source>
</evidence>
<evidence type="ECO:0000256" key="4">
    <source>
        <dbReference type="ARBA" id="ARBA00023136"/>
    </source>
</evidence>
<accession>A0A1B0C3C6</accession>
<dbReference type="EMBL" id="JXJN01024891">
    <property type="status" value="NOT_ANNOTATED_CDS"/>
    <property type="molecule type" value="Genomic_DNA"/>
</dbReference>
<dbReference type="EnsemblMetazoa" id="GPPI047953-RA">
    <property type="protein sequence ID" value="GPPI047953-PA"/>
    <property type="gene ID" value="GPPI047953"/>
</dbReference>
<evidence type="ECO:0000256" key="2">
    <source>
        <dbReference type="ARBA" id="ARBA00022692"/>
    </source>
</evidence>
<comment type="subcellular location">
    <subcellularLocation>
        <location evidence="1">Membrane</location>
        <topology evidence="1">Multi-pass membrane protein</topology>
    </subcellularLocation>
</comment>
<protein>
    <submittedName>
        <fullName evidence="6">Uncharacterized protein</fullName>
    </submittedName>
</protein>
<dbReference type="VEuPathDB" id="VectorBase:GPPI047953"/>